<protein>
    <submittedName>
        <fullName evidence="1">Uncharacterized protein</fullName>
    </submittedName>
</protein>
<organism evidence="1 2">
    <name type="scientific">Diphasiastrum complanatum</name>
    <name type="common">Issler's clubmoss</name>
    <name type="synonym">Lycopodium complanatum</name>
    <dbReference type="NCBI Taxonomy" id="34168"/>
    <lineage>
        <taxon>Eukaryota</taxon>
        <taxon>Viridiplantae</taxon>
        <taxon>Streptophyta</taxon>
        <taxon>Embryophyta</taxon>
        <taxon>Tracheophyta</taxon>
        <taxon>Lycopodiopsida</taxon>
        <taxon>Lycopodiales</taxon>
        <taxon>Lycopodiaceae</taxon>
        <taxon>Lycopodioideae</taxon>
        <taxon>Diphasiastrum</taxon>
    </lineage>
</organism>
<reference evidence="2" key="1">
    <citation type="journal article" date="2024" name="Proc. Natl. Acad. Sci. U.S.A.">
        <title>Extraordinary preservation of gene collinearity over three hundred million years revealed in homosporous lycophytes.</title>
        <authorList>
            <person name="Li C."/>
            <person name="Wickell D."/>
            <person name="Kuo L.Y."/>
            <person name="Chen X."/>
            <person name="Nie B."/>
            <person name="Liao X."/>
            <person name="Peng D."/>
            <person name="Ji J."/>
            <person name="Jenkins J."/>
            <person name="Williams M."/>
            <person name="Shu S."/>
            <person name="Plott C."/>
            <person name="Barry K."/>
            <person name="Rajasekar S."/>
            <person name="Grimwood J."/>
            <person name="Han X."/>
            <person name="Sun S."/>
            <person name="Hou Z."/>
            <person name="He W."/>
            <person name="Dai G."/>
            <person name="Sun C."/>
            <person name="Schmutz J."/>
            <person name="Leebens-Mack J.H."/>
            <person name="Li F.W."/>
            <person name="Wang L."/>
        </authorList>
    </citation>
    <scope>NUCLEOTIDE SEQUENCE [LARGE SCALE GENOMIC DNA]</scope>
    <source>
        <strain evidence="2">cv. PW_Plant_1</strain>
    </source>
</reference>
<dbReference type="Proteomes" id="UP001162992">
    <property type="component" value="Chromosome 11"/>
</dbReference>
<sequence length="532" mass="58744">MANGFSEETTDTLGQSSEDCSNIQKFPYSDNQFPSVIPSNIDLNAERLRMVNALSHVVRGGSTLKAQGLDTGNVNPYLGPRCQQSLPVNSTQGSGKRLREEGTISSSPEDKDLLQECFSDPIATEGVSQWNSFGHSAPPVEWQAKRSKRNIAEQNNSGIRYSPQPSSCSSDFGKAQKHLPISLAEHQETTANPQSIQVSTAILSVGPSLTKLRQDGSGVMISSAQQNSAPQKPRYRGVRQRPWGKWASEIRDPNKRARVWLGTFNTAEEAGRAYDTAAVKLRGIKARLNFPDDPHTFADCRAAGVTYSSDDQPSVTNPAAICLPMRSPSTGFLPRDPLSQIHKLPVQLPSVDQTHYSTFPCPSSIYFDSVDAFPKFSFGASFDLPSPIPLHRQIRPTVEDTSWEWPVQNESCFQSTFENDLLWRSSTVSSTPCTTIAIDQLDMQAQEQSCLCCQSPRDKDTSTQELNYNMGLNVEANEILWQQPSFPFPDLTTVTAQSEVQCSGPMLTFEPIFDQSPAWGSDYLNWLLQDSS</sequence>
<comment type="caution">
    <text evidence="1">The sequence shown here is derived from an EMBL/GenBank/DDBJ whole genome shotgun (WGS) entry which is preliminary data.</text>
</comment>
<accession>A0ACC2C725</accession>
<evidence type="ECO:0000313" key="1">
    <source>
        <dbReference type="EMBL" id="KAJ7537742.1"/>
    </source>
</evidence>
<proteinExistence type="predicted"/>
<dbReference type="EMBL" id="CM055102">
    <property type="protein sequence ID" value="KAJ7537742.1"/>
    <property type="molecule type" value="Genomic_DNA"/>
</dbReference>
<name>A0ACC2C725_DIPCM</name>
<keyword evidence="2" id="KW-1185">Reference proteome</keyword>
<gene>
    <name evidence="1" type="ORF">O6H91_11G020000</name>
</gene>
<evidence type="ECO:0000313" key="2">
    <source>
        <dbReference type="Proteomes" id="UP001162992"/>
    </source>
</evidence>